<evidence type="ECO:0000256" key="1">
    <source>
        <dbReference type="SAM" id="Coils"/>
    </source>
</evidence>
<feature type="compositionally biased region" description="Basic and acidic residues" evidence="2">
    <location>
        <begin position="258"/>
        <end position="290"/>
    </location>
</feature>
<evidence type="ECO:0000313" key="4">
    <source>
        <dbReference type="Proteomes" id="UP000554482"/>
    </source>
</evidence>
<proteinExistence type="predicted"/>
<feature type="region of interest" description="Disordered" evidence="2">
    <location>
        <begin position="233"/>
        <end position="305"/>
    </location>
</feature>
<dbReference type="OrthoDB" id="10350008at2759"/>
<keyword evidence="1" id="KW-0175">Coiled coil</keyword>
<sequence>MDEALHELLDIKRRLIEEIDFKNRMLEDTECICKKLSTNLYAILDEKDELCQLINVKDHLAEEMSDKCSKLSTAINRARVEKIKLLQLNDFKDQMLETLTNRCNELSIALNREVDEKDELSQELRTMKCNTYDQSLRLCGENEKLKYEVECQRKELEEQAKDWQGNEDQINLQIHYVNFAKKEEQPIPIDDDILKDNLSHLLSISRTFEFSAKLKEVQREEDMYRLKYVRRRRGAGKNKGDTQPSKDVSMKVEGSGNSRKEEIYQGKRLEQSISREDWQAAQRREKEKSKINCMIEDLGKKKRRG</sequence>
<dbReference type="Proteomes" id="UP000554482">
    <property type="component" value="Unassembled WGS sequence"/>
</dbReference>
<gene>
    <name evidence="3" type="ORF">FRX31_026584</name>
</gene>
<dbReference type="EMBL" id="JABWDY010032899">
    <property type="protein sequence ID" value="KAF5183831.1"/>
    <property type="molecule type" value="Genomic_DNA"/>
</dbReference>
<keyword evidence="4" id="KW-1185">Reference proteome</keyword>
<organism evidence="3 4">
    <name type="scientific">Thalictrum thalictroides</name>
    <name type="common">Rue-anemone</name>
    <name type="synonym">Anemone thalictroides</name>
    <dbReference type="NCBI Taxonomy" id="46969"/>
    <lineage>
        <taxon>Eukaryota</taxon>
        <taxon>Viridiplantae</taxon>
        <taxon>Streptophyta</taxon>
        <taxon>Embryophyta</taxon>
        <taxon>Tracheophyta</taxon>
        <taxon>Spermatophyta</taxon>
        <taxon>Magnoliopsida</taxon>
        <taxon>Ranunculales</taxon>
        <taxon>Ranunculaceae</taxon>
        <taxon>Thalictroideae</taxon>
        <taxon>Thalictrum</taxon>
    </lineage>
</organism>
<name>A0A7J6VGJ7_THATH</name>
<dbReference type="AlphaFoldDB" id="A0A7J6VGJ7"/>
<comment type="caution">
    <text evidence="3">The sequence shown here is derived from an EMBL/GenBank/DDBJ whole genome shotgun (WGS) entry which is preliminary data.</text>
</comment>
<reference evidence="3 4" key="1">
    <citation type="submission" date="2020-06" db="EMBL/GenBank/DDBJ databases">
        <title>Transcriptomic and genomic resources for Thalictrum thalictroides and T. hernandezii: Facilitating candidate gene discovery in an emerging model plant lineage.</title>
        <authorList>
            <person name="Arias T."/>
            <person name="Riano-Pachon D.M."/>
            <person name="Di Stilio V.S."/>
        </authorList>
    </citation>
    <scope>NUCLEOTIDE SEQUENCE [LARGE SCALE GENOMIC DNA]</scope>
    <source>
        <strain evidence="4">cv. WT478/WT964</strain>
        <tissue evidence="3">Leaves</tissue>
    </source>
</reference>
<feature type="coiled-coil region" evidence="1">
    <location>
        <begin position="61"/>
        <end position="173"/>
    </location>
</feature>
<protein>
    <submittedName>
        <fullName evidence="3">Uncharacterized protein</fullName>
    </submittedName>
</protein>
<evidence type="ECO:0000256" key="2">
    <source>
        <dbReference type="SAM" id="MobiDB-lite"/>
    </source>
</evidence>
<accession>A0A7J6VGJ7</accession>
<evidence type="ECO:0000313" key="3">
    <source>
        <dbReference type="EMBL" id="KAF5183831.1"/>
    </source>
</evidence>